<dbReference type="Gene3D" id="2.170.120.20">
    <property type="entry name" value="Ribosomal protein L25, beta domain"/>
    <property type="match status" value="1"/>
</dbReference>
<keyword evidence="4 5" id="KW-0687">Ribonucleoprotein</keyword>
<dbReference type="Pfam" id="PF01386">
    <property type="entry name" value="Ribosomal_L25p"/>
    <property type="match status" value="1"/>
</dbReference>
<evidence type="ECO:0000256" key="6">
    <source>
        <dbReference type="SAM" id="MobiDB-lite"/>
    </source>
</evidence>
<dbReference type="Proteomes" id="UP000725649">
    <property type="component" value="Unassembled WGS sequence"/>
</dbReference>
<keyword evidence="2 5" id="KW-0694">RNA-binding</keyword>
<dbReference type="InterPro" id="IPR037121">
    <property type="entry name" value="Ribosomal_bL25_C"/>
</dbReference>
<evidence type="ECO:0000259" key="7">
    <source>
        <dbReference type="Pfam" id="PF01386"/>
    </source>
</evidence>
<comment type="subunit">
    <text evidence="5">Part of the 50S ribosomal subunit; part of the 5S rRNA/L5/L18/L25 subcomplex. Contacts the 5S rRNA. Binds to the 5S rRNA independently of L5 and L18.</text>
</comment>
<keyword evidence="1 5" id="KW-0699">rRNA-binding</keyword>
<dbReference type="InterPro" id="IPR020930">
    <property type="entry name" value="Ribosomal_uL5_bac-type"/>
</dbReference>
<evidence type="ECO:0000256" key="3">
    <source>
        <dbReference type="ARBA" id="ARBA00022980"/>
    </source>
</evidence>
<dbReference type="GO" id="GO:0006412">
    <property type="term" value="P:translation"/>
    <property type="evidence" value="ECO:0007669"/>
    <property type="project" value="UniProtKB-UniRule"/>
</dbReference>
<proteinExistence type="inferred from homology"/>
<comment type="caution">
    <text evidence="9">The sequence shown here is derived from an EMBL/GenBank/DDBJ whole genome shotgun (WGS) entry which is preliminary data.</text>
</comment>
<comment type="similarity">
    <text evidence="5">Belongs to the bacterial ribosomal protein bL25 family. CTC subfamily.</text>
</comment>
<dbReference type="Gene3D" id="2.40.240.10">
    <property type="entry name" value="Ribosomal Protein L25, Chain P"/>
    <property type="match status" value="1"/>
</dbReference>
<keyword evidence="3 5" id="KW-0689">Ribosomal protein</keyword>
<dbReference type="AlphaFoldDB" id="A0A928HIF2"/>
<reference evidence="9" key="1">
    <citation type="submission" date="2019-04" db="EMBL/GenBank/DDBJ databases">
        <title>Evolution of Biomass-Degrading Anaerobic Consortia Revealed by Metagenomics.</title>
        <authorList>
            <person name="Peng X."/>
        </authorList>
    </citation>
    <scope>NUCLEOTIDE SEQUENCE</scope>
    <source>
        <strain evidence="9">SIG66</strain>
    </source>
</reference>
<dbReference type="InterPro" id="IPR029751">
    <property type="entry name" value="Ribosomal_L25_dom"/>
</dbReference>
<dbReference type="InterPro" id="IPR001021">
    <property type="entry name" value="Ribosomal_bL25_long"/>
</dbReference>
<dbReference type="NCBIfam" id="TIGR00731">
    <property type="entry name" value="bL25_bact_ctc"/>
    <property type="match status" value="1"/>
</dbReference>
<sequence>MEKVSITAVTREGIGVKGTLSQIRAEKKIPAVVYGGHKEPVSIIVSVKDLEKIVKAGKNTIVEMDLNGAKELVLVKEIQYHAVTDNPIHADFQRVAMKDTMDVVVPLKLEGTPADVAQYGAMVEHILRQLEVRALVSAIPHEIVVDITGVTINKGLLAGDINLPEGVELVTDKEAPVVFLTVQKEDAADVADDAAQPASSSTKGKKDAEGNLTKGK</sequence>
<evidence type="ECO:0000259" key="8">
    <source>
        <dbReference type="Pfam" id="PF14693"/>
    </source>
</evidence>
<dbReference type="CDD" id="cd00495">
    <property type="entry name" value="Ribosomal_L25_TL5_CTC"/>
    <property type="match status" value="1"/>
</dbReference>
<accession>A0A928HIF2</accession>
<dbReference type="InterPro" id="IPR020057">
    <property type="entry name" value="Ribosomal_bL25_b-dom"/>
</dbReference>
<feature type="region of interest" description="Disordered" evidence="6">
    <location>
        <begin position="190"/>
        <end position="216"/>
    </location>
</feature>
<gene>
    <name evidence="5" type="primary">rplY</name>
    <name evidence="5" type="synonym">ctc</name>
    <name evidence="9" type="ORF">E7027_02435</name>
</gene>
<dbReference type="Pfam" id="PF14693">
    <property type="entry name" value="Ribosomal_TL5_C"/>
    <property type="match status" value="1"/>
</dbReference>
<dbReference type="GO" id="GO:0003735">
    <property type="term" value="F:structural constituent of ribosome"/>
    <property type="evidence" value="ECO:0007669"/>
    <property type="project" value="InterPro"/>
</dbReference>
<evidence type="ECO:0000313" key="10">
    <source>
        <dbReference type="Proteomes" id="UP000725649"/>
    </source>
</evidence>
<dbReference type="PANTHER" id="PTHR33284:SF1">
    <property type="entry name" value="RIBOSOMAL PROTEIN L25_GLN-TRNA SYNTHETASE, ANTI-CODON-BINDING DOMAIN-CONTAINING PROTEIN"/>
    <property type="match status" value="1"/>
</dbReference>
<dbReference type="GO" id="GO:0022625">
    <property type="term" value="C:cytosolic large ribosomal subunit"/>
    <property type="evidence" value="ECO:0007669"/>
    <property type="project" value="TreeGrafter"/>
</dbReference>
<protein>
    <recommendedName>
        <fullName evidence="5">Large ribosomal subunit protein bL25</fullName>
    </recommendedName>
    <alternativeName>
        <fullName evidence="5">General stress protein CTC</fullName>
    </alternativeName>
</protein>
<evidence type="ECO:0000256" key="1">
    <source>
        <dbReference type="ARBA" id="ARBA00022730"/>
    </source>
</evidence>
<dbReference type="InterPro" id="IPR020056">
    <property type="entry name" value="Rbsml_bL25/Gln-tRNA_synth_N"/>
</dbReference>
<feature type="domain" description="Large ribosomal subunit protein bL25 beta" evidence="8">
    <location>
        <begin position="101"/>
        <end position="181"/>
    </location>
</feature>
<evidence type="ECO:0000256" key="2">
    <source>
        <dbReference type="ARBA" id="ARBA00022884"/>
    </source>
</evidence>
<dbReference type="SUPFAM" id="SSF50715">
    <property type="entry name" value="Ribosomal protein L25-like"/>
    <property type="match status" value="1"/>
</dbReference>
<evidence type="ECO:0000313" key="9">
    <source>
        <dbReference type="EMBL" id="MBE6420985.1"/>
    </source>
</evidence>
<organism evidence="9 10">
    <name type="scientific">Candidatus Avelusimicrobium gallicola</name>
    <dbReference type="NCBI Taxonomy" id="2562704"/>
    <lineage>
        <taxon>Bacteria</taxon>
        <taxon>Pseudomonadati</taxon>
        <taxon>Elusimicrobiota</taxon>
        <taxon>Elusimicrobia</taxon>
        <taxon>Elusimicrobiales</taxon>
        <taxon>Elusimicrobiaceae</taxon>
        <taxon>Candidatus Avelusimicrobium</taxon>
    </lineage>
</organism>
<name>A0A928HIF2_9BACT</name>
<dbReference type="PANTHER" id="PTHR33284">
    <property type="entry name" value="RIBOSOMAL PROTEIN L25/GLN-TRNA SYNTHETASE, ANTI-CODON-BINDING DOMAIN-CONTAINING PROTEIN"/>
    <property type="match status" value="1"/>
</dbReference>
<dbReference type="InterPro" id="IPR011035">
    <property type="entry name" value="Ribosomal_bL25/Gln-tRNA_synth"/>
</dbReference>
<dbReference type="GO" id="GO:0008097">
    <property type="term" value="F:5S rRNA binding"/>
    <property type="evidence" value="ECO:0007669"/>
    <property type="project" value="InterPro"/>
</dbReference>
<evidence type="ECO:0000256" key="5">
    <source>
        <dbReference type="HAMAP-Rule" id="MF_01334"/>
    </source>
</evidence>
<dbReference type="HAMAP" id="MF_01334">
    <property type="entry name" value="Ribosomal_bL25_CTC"/>
    <property type="match status" value="1"/>
</dbReference>
<dbReference type="EMBL" id="SUVG01000003">
    <property type="protein sequence ID" value="MBE6420985.1"/>
    <property type="molecule type" value="Genomic_DNA"/>
</dbReference>
<comment type="function">
    <text evidence="5">This is one of the proteins that binds to the 5S RNA in the ribosome where it forms part of the central protuberance.</text>
</comment>
<evidence type="ECO:0000256" key="4">
    <source>
        <dbReference type="ARBA" id="ARBA00023274"/>
    </source>
</evidence>
<feature type="domain" description="Large ribosomal subunit protein bL25 L25" evidence="7">
    <location>
        <begin position="6"/>
        <end position="92"/>
    </location>
</feature>